<name>A0A6J6NB43_9ZZZZ</name>
<dbReference type="EMBL" id="CAEZXP010000001">
    <property type="protein sequence ID" value="CAB4682154.1"/>
    <property type="molecule type" value="Genomic_DNA"/>
</dbReference>
<reference evidence="1" key="1">
    <citation type="submission" date="2020-05" db="EMBL/GenBank/DDBJ databases">
        <authorList>
            <person name="Chiriac C."/>
            <person name="Salcher M."/>
            <person name="Ghai R."/>
            <person name="Kavagutti S V."/>
        </authorList>
    </citation>
    <scope>NUCLEOTIDE SEQUENCE</scope>
</reference>
<gene>
    <name evidence="1" type="ORF">UFOPK2399_00015</name>
</gene>
<protein>
    <submittedName>
        <fullName evidence="1">Unannotated protein</fullName>
    </submittedName>
</protein>
<organism evidence="1">
    <name type="scientific">freshwater metagenome</name>
    <dbReference type="NCBI Taxonomy" id="449393"/>
    <lineage>
        <taxon>unclassified sequences</taxon>
        <taxon>metagenomes</taxon>
        <taxon>ecological metagenomes</taxon>
    </lineage>
</organism>
<dbReference type="AlphaFoldDB" id="A0A6J6NB43"/>
<sequence length="91" mass="10219">MGKAADWLREERRKVLGSWTAFCLSCGAAQRWFEEHEDEVPETCPCGGTMLRRCPSCAAPFSSTFAVDCEECGAQLREPTLFGMKIRKDPK</sequence>
<evidence type="ECO:0000313" key="1">
    <source>
        <dbReference type="EMBL" id="CAB4682154.1"/>
    </source>
</evidence>
<proteinExistence type="predicted"/>
<accession>A0A6J6NB43</accession>